<dbReference type="GO" id="GO:0046872">
    <property type="term" value="F:metal ion binding"/>
    <property type="evidence" value="ECO:0007669"/>
    <property type="project" value="UniProtKB-KW"/>
</dbReference>
<keyword evidence="5" id="KW-0819">tRNA processing</keyword>
<evidence type="ECO:0000313" key="11">
    <source>
        <dbReference type="EMBL" id="MBO8415293.1"/>
    </source>
</evidence>
<dbReference type="InterPro" id="IPR003442">
    <property type="entry name" value="T6A_TsaE"/>
</dbReference>
<reference evidence="11" key="2">
    <citation type="journal article" date="2021" name="PeerJ">
        <title>Extensive microbial diversity within the chicken gut microbiome revealed by metagenomics and culture.</title>
        <authorList>
            <person name="Gilroy R."/>
            <person name="Ravi A."/>
            <person name="Getino M."/>
            <person name="Pursley I."/>
            <person name="Horton D.L."/>
            <person name="Alikhan N.F."/>
            <person name="Baker D."/>
            <person name="Gharbi K."/>
            <person name="Hall N."/>
            <person name="Watson M."/>
            <person name="Adriaenssens E.M."/>
            <person name="Foster-Nyarko E."/>
            <person name="Jarju S."/>
            <person name="Secka A."/>
            <person name="Antonio M."/>
            <person name="Oren A."/>
            <person name="Chaudhuri R.R."/>
            <person name="La Ragione R."/>
            <person name="Hildebrand F."/>
            <person name="Pallen M.J."/>
        </authorList>
    </citation>
    <scope>NUCLEOTIDE SEQUENCE</scope>
    <source>
        <strain evidence="11">17213</strain>
    </source>
</reference>
<dbReference type="Gene3D" id="3.40.50.300">
    <property type="entry name" value="P-loop containing nucleotide triphosphate hydrolases"/>
    <property type="match status" value="1"/>
</dbReference>
<gene>
    <name evidence="11" type="primary">tsaE</name>
    <name evidence="11" type="ORF">IAB19_02805</name>
</gene>
<dbReference type="SUPFAM" id="SSF52540">
    <property type="entry name" value="P-loop containing nucleoside triphosphate hydrolases"/>
    <property type="match status" value="1"/>
</dbReference>
<dbReference type="GO" id="GO:0002949">
    <property type="term" value="P:tRNA threonylcarbamoyladenosine modification"/>
    <property type="evidence" value="ECO:0007669"/>
    <property type="project" value="InterPro"/>
</dbReference>
<keyword evidence="8" id="KW-0067">ATP-binding</keyword>
<evidence type="ECO:0000256" key="1">
    <source>
        <dbReference type="ARBA" id="ARBA00004496"/>
    </source>
</evidence>
<comment type="similarity">
    <text evidence="2">Belongs to the TsaE family.</text>
</comment>
<keyword evidence="4" id="KW-0963">Cytoplasm</keyword>
<evidence type="ECO:0000256" key="5">
    <source>
        <dbReference type="ARBA" id="ARBA00022694"/>
    </source>
</evidence>
<dbReference type="GO" id="GO:0005524">
    <property type="term" value="F:ATP binding"/>
    <property type="evidence" value="ECO:0007669"/>
    <property type="project" value="UniProtKB-KW"/>
</dbReference>
<evidence type="ECO:0000256" key="4">
    <source>
        <dbReference type="ARBA" id="ARBA00022490"/>
    </source>
</evidence>
<dbReference type="GO" id="GO:0005737">
    <property type="term" value="C:cytoplasm"/>
    <property type="evidence" value="ECO:0007669"/>
    <property type="project" value="UniProtKB-SubCell"/>
</dbReference>
<protein>
    <recommendedName>
        <fullName evidence="3">tRNA threonylcarbamoyladenosine biosynthesis protein TsaE</fullName>
    </recommendedName>
    <alternativeName>
        <fullName evidence="10">t(6)A37 threonylcarbamoyladenosine biosynthesis protein TsaE</fullName>
    </alternativeName>
</protein>
<evidence type="ECO:0000256" key="3">
    <source>
        <dbReference type="ARBA" id="ARBA00019010"/>
    </source>
</evidence>
<sequence>MDNCALSFTLNGPESTRKLGQQLAPLLGLKAGEQDGALIVFLQGDLGAGKTAFSQAFIKSFNYEGTVKSPTYTLVEPYEVDGGLKIFHFDLYRLADPEELEFLGVRDYFAAHPAVCLIEWPDKGEGLLPEPYLTLELTGSGDTRQCRLKGSSAQFDAELAAALQDFVQA</sequence>
<evidence type="ECO:0000256" key="6">
    <source>
        <dbReference type="ARBA" id="ARBA00022723"/>
    </source>
</evidence>
<name>A0A9D9DBI1_9GAMM</name>
<keyword evidence="6" id="KW-0479">Metal-binding</keyword>
<comment type="subcellular location">
    <subcellularLocation>
        <location evidence="1">Cytoplasm</location>
    </subcellularLocation>
</comment>
<comment type="caution">
    <text evidence="11">The sequence shown here is derived from an EMBL/GenBank/DDBJ whole genome shotgun (WGS) entry which is preliminary data.</text>
</comment>
<dbReference type="PANTHER" id="PTHR33540">
    <property type="entry name" value="TRNA THREONYLCARBAMOYLADENOSINE BIOSYNTHESIS PROTEIN TSAE"/>
    <property type="match status" value="1"/>
</dbReference>
<dbReference type="InterPro" id="IPR027417">
    <property type="entry name" value="P-loop_NTPase"/>
</dbReference>
<dbReference type="PANTHER" id="PTHR33540:SF2">
    <property type="entry name" value="TRNA THREONYLCARBAMOYLADENOSINE BIOSYNTHESIS PROTEIN TSAE"/>
    <property type="match status" value="1"/>
</dbReference>
<evidence type="ECO:0000256" key="8">
    <source>
        <dbReference type="ARBA" id="ARBA00022840"/>
    </source>
</evidence>
<dbReference type="Pfam" id="PF02367">
    <property type="entry name" value="TsaE"/>
    <property type="match status" value="1"/>
</dbReference>
<evidence type="ECO:0000313" key="12">
    <source>
        <dbReference type="Proteomes" id="UP000823631"/>
    </source>
</evidence>
<proteinExistence type="inferred from homology"/>
<accession>A0A9D9DBI1</accession>
<evidence type="ECO:0000256" key="7">
    <source>
        <dbReference type="ARBA" id="ARBA00022741"/>
    </source>
</evidence>
<dbReference type="AlphaFoldDB" id="A0A9D9DBI1"/>
<evidence type="ECO:0000256" key="9">
    <source>
        <dbReference type="ARBA" id="ARBA00022842"/>
    </source>
</evidence>
<evidence type="ECO:0000256" key="10">
    <source>
        <dbReference type="ARBA" id="ARBA00032441"/>
    </source>
</evidence>
<reference evidence="11" key="1">
    <citation type="submission" date="2020-10" db="EMBL/GenBank/DDBJ databases">
        <authorList>
            <person name="Gilroy R."/>
        </authorList>
    </citation>
    <scope>NUCLEOTIDE SEQUENCE</scope>
    <source>
        <strain evidence="11">17213</strain>
    </source>
</reference>
<dbReference type="NCBIfam" id="TIGR00150">
    <property type="entry name" value="T6A_YjeE"/>
    <property type="match status" value="1"/>
</dbReference>
<keyword evidence="9" id="KW-0460">Magnesium</keyword>
<organism evidence="11 12">
    <name type="scientific">Candidatus Avisuccinivibrio stercorigallinarum</name>
    <dbReference type="NCBI Taxonomy" id="2840704"/>
    <lineage>
        <taxon>Bacteria</taxon>
        <taxon>Pseudomonadati</taxon>
        <taxon>Pseudomonadota</taxon>
        <taxon>Gammaproteobacteria</taxon>
        <taxon>Aeromonadales</taxon>
        <taxon>Succinivibrionaceae</taxon>
        <taxon>Succinivibrionaceae incertae sedis</taxon>
        <taxon>Candidatus Avisuccinivibrio</taxon>
    </lineage>
</organism>
<dbReference type="EMBL" id="JADINH010000052">
    <property type="protein sequence ID" value="MBO8415293.1"/>
    <property type="molecule type" value="Genomic_DNA"/>
</dbReference>
<dbReference type="Proteomes" id="UP000823631">
    <property type="component" value="Unassembled WGS sequence"/>
</dbReference>
<evidence type="ECO:0000256" key="2">
    <source>
        <dbReference type="ARBA" id="ARBA00007599"/>
    </source>
</evidence>
<keyword evidence="7" id="KW-0547">Nucleotide-binding</keyword>